<dbReference type="EMBL" id="HBUE01235545">
    <property type="protein sequence ID" value="CAG6547042.1"/>
    <property type="molecule type" value="Transcribed_RNA"/>
</dbReference>
<organism evidence="1">
    <name type="scientific">Culex pipiens</name>
    <name type="common">House mosquito</name>
    <dbReference type="NCBI Taxonomy" id="7175"/>
    <lineage>
        <taxon>Eukaryota</taxon>
        <taxon>Metazoa</taxon>
        <taxon>Ecdysozoa</taxon>
        <taxon>Arthropoda</taxon>
        <taxon>Hexapoda</taxon>
        <taxon>Insecta</taxon>
        <taxon>Pterygota</taxon>
        <taxon>Neoptera</taxon>
        <taxon>Endopterygota</taxon>
        <taxon>Diptera</taxon>
        <taxon>Nematocera</taxon>
        <taxon>Culicoidea</taxon>
        <taxon>Culicidae</taxon>
        <taxon>Culicinae</taxon>
        <taxon>Culicini</taxon>
        <taxon>Culex</taxon>
        <taxon>Culex</taxon>
    </lineage>
</organism>
<accession>A0A8D8PFG3</accession>
<proteinExistence type="predicted"/>
<dbReference type="AlphaFoldDB" id="A0A8D8PFG3"/>
<sequence length="244" mass="26144">MSEVVIGFWLRVADALRELDPCRSSADLSFRRRGSVPNLSNGLLTFASSASVPTRVLIETPSGAAEVPLAEVDLGVIVPLPPTDGQRPSSVGVASGVRPRVTEGVLETVTLCSAGEASFRPVGNESGLGGRFAGRVFDFGVETVLVAVLAAIFSRDRARSRAATFIAEVGGVFRLSETERPSEEARDRELLRAEQMLSADFRGDRFESGSFMATFFFVELPPFRSELTGPPVIEELSLPPSLAQ</sequence>
<reference evidence="1" key="1">
    <citation type="submission" date="2021-05" db="EMBL/GenBank/DDBJ databases">
        <authorList>
            <person name="Alioto T."/>
            <person name="Alioto T."/>
            <person name="Gomez Garrido J."/>
        </authorList>
    </citation>
    <scope>NUCLEOTIDE SEQUENCE</scope>
</reference>
<protein>
    <submittedName>
        <fullName evidence="1">(northern house mosquito) hypothetical protein</fullName>
    </submittedName>
</protein>
<dbReference type="EMBL" id="HBUE01342459">
    <property type="protein sequence ID" value="CAG6599228.1"/>
    <property type="molecule type" value="Transcribed_RNA"/>
</dbReference>
<name>A0A8D8PFG3_CULPI</name>
<evidence type="ECO:0000313" key="1">
    <source>
        <dbReference type="EMBL" id="CAG6599228.1"/>
    </source>
</evidence>